<reference evidence="2 3" key="1">
    <citation type="journal article" date="2015" name="Nature">
        <title>rRNA introns, odd ribosomes, and small enigmatic genomes across a large radiation of phyla.</title>
        <authorList>
            <person name="Brown C.T."/>
            <person name="Hug L.A."/>
            <person name="Thomas B.C."/>
            <person name="Sharon I."/>
            <person name="Castelle C.J."/>
            <person name="Singh A."/>
            <person name="Wilkins M.J."/>
            <person name="Williams K.H."/>
            <person name="Banfield J.F."/>
        </authorList>
    </citation>
    <scope>NUCLEOTIDE SEQUENCE [LARGE SCALE GENOMIC DNA]</scope>
</reference>
<organism evidence="2 3">
    <name type="scientific">Candidatus Uhrbacteria bacterium GW2011_GWE2_45_35</name>
    <dbReference type="NCBI Taxonomy" id="1618993"/>
    <lineage>
        <taxon>Bacteria</taxon>
        <taxon>Candidatus Uhriibacteriota</taxon>
    </lineage>
</organism>
<evidence type="ECO:0000313" key="2">
    <source>
        <dbReference type="EMBL" id="KKU07656.1"/>
    </source>
</evidence>
<name>A0A0G1MH37_9BACT</name>
<gene>
    <name evidence="2" type="ORF">UX09_C0026G0007</name>
</gene>
<sequence>MGEKGPVTPEEAGVYLKKGVGGRRVKKGEEPSEELVAKAIKEITRRRTKNENRDSGLGFEKGRDHALDLLTYSLDNQSQEEISQRVLESARWDLEGTRAILEQRRERVIGLIQEHEKWLPIFDFLNNLEKRYDKGGEPGLGRGKKKPFRVFLDEEINKATRAGEQVVDLFQDKEVTVFLHKIKKTSDFRAEIERRSLSSERLDKLRKRLDFVYQELEKLQKKEQLDKDAEELEKVEFEQGIN</sequence>
<evidence type="ECO:0000256" key="1">
    <source>
        <dbReference type="SAM" id="Coils"/>
    </source>
</evidence>
<dbReference type="STRING" id="1618993.UX09_C0026G0007"/>
<feature type="coiled-coil region" evidence="1">
    <location>
        <begin position="202"/>
        <end position="233"/>
    </location>
</feature>
<dbReference type="EMBL" id="LCKW01000026">
    <property type="protein sequence ID" value="KKU07656.1"/>
    <property type="molecule type" value="Genomic_DNA"/>
</dbReference>
<accession>A0A0G1MH37</accession>
<comment type="caution">
    <text evidence="2">The sequence shown here is derived from an EMBL/GenBank/DDBJ whole genome shotgun (WGS) entry which is preliminary data.</text>
</comment>
<protein>
    <submittedName>
        <fullName evidence="2">Uncharacterized protein</fullName>
    </submittedName>
</protein>
<dbReference type="Proteomes" id="UP000034354">
    <property type="component" value="Unassembled WGS sequence"/>
</dbReference>
<dbReference type="AlphaFoldDB" id="A0A0G1MH37"/>
<keyword evidence="1" id="KW-0175">Coiled coil</keyword>
<evidence type="ECO:0000313" key="3">
    <source>
        <dbReference type="Proteomes" id="UP000034354"/>
    </source>
</evidence>
<proteinExistence type="predicted"/>